<reference evidence="9 10" key="1">
    <citation type="submission" date="2016-10" db="EMBL/GenBank/DDBJ databases">
        <authorList>
            <person name="de Groot N.N."/>
        </authorList>
    </citation>
    <scope>NUCLEOTIDE SEQUENCE [LARGE SCALE GENOMIC DNA]</scope>
    <source>
        <strain evidence="9">MBHS1</strain>
    </source>
</reference>
<feature type="transmembrane region" description="Helical" evidence="7">
    <location>
        <begin position="266"/>
        <end position="291"/>
    </location>
</feature>
<keyword evidence="5 7" id="KW-1133">Transmembrane helix</keyword>
<keyword evidence="2 7" id="KW-0813">Transport</keyword>
<dbReference type="PROSITE" id="PS50928">
    <property type="entry name" value="ABC_TM1"/>
    <property type="match status" value="1"/>
</dbReference>
<evidence type="ECO:0000259" key="8">
    <source>
        <dbReference type="PROSITE" id="PS50928"/>
    </source>
</evidence>
<evidence type="ECO:0000256" key="5">
    <source>
        <dbReference type="ARBA" id="ARBA00022989"/>
    </source>
</evidence>
<keyword evidence="6 7" id="KW-0472">Membrane</keyword>
<dbReference type="Proteomes" id="UP000236724">
    <property type="component" value="Unassembled WGS sequence"/>
</dbReference>
<evidence type="ECO:0000256" key="6">
    <source>
        <dbReference type="ARBA" id="ARBA00023136"/>
    </source>
</evidence>
<dbReference type="CDD" id="cd06261">
    <property type="entry name" value="TM_PBP2"/>
    <property type="match status" value="1"/>
</dbReference>
<feature type="domain" description="ABC transmembrane type-1" evidence="8">
    <location>
        <begin position="119"/>
        <end position="330"/>
    </location>
</feature>
<dbReference type="GO" id="GO:0005886">
    <property type="term" value="C:plasma membrane"/>
    <property type="evidence" value="ECO:0007669"/>
    <property type="project" value="UniProtKB-SubCell"/>
</dbReference>
<evidence type="ECO:0000313" key="9">
    <source>
        <dbReference type="EMBL" id="SEH07440.1"/>
    </source>
</evidence>
<name>A0A1H6FBG1_9GAMM</name>
<evidence type="ECO:0000256" key="2">
    <source>
        <dbReference type="ARBA" id="ARBA00022448"/>
    </source>
</evidence>
<keyword evidence="10" id="KW-1185">Reference proteome</keyword>
<comment type="similarity">
    <text evidence="7">Belongs to the binding-protein-dependent transport system permease family.</text>
</comment>
<dbReference type="Pfam" id="PF19300">
    <property type="entry name" value="BPD_transp_1_N"/>
    <property type="match status" value="1"/>
</dbReference>
<evidence type="ECO:0000256" key="1">
    <source>
        <dbReference type="ARBA" id="ARBA00004651"/>
    </source>
</evidence>
<gene>
    <name evidence="9" type="primary">gsiC</name>
    <name evidence="9" type="ORF">MBHS_03315</name>
</gene>
<feature type="transmembrane region" description="Helical" evidence="7">
    <location>
        <begin position="208"/>
        <end position="230"/>
    </location>
</feature>
<dbReference type="PANTHER" id="PTHR30465:SF0">
    <property type="entry name" value="OLIGOPEPTIDE TRANSPORT SYSTEM PERMEASE PROTEIN APPB"/>
    <property type="match status" value="1"/>
</dbReference>
<organism evidence="9 10">
    <name type="scientific">Candidatus Venteria ishoeyi</name>
    <dbReference type="NCBI Taxonomy" id="1899563"/>
    <lineage>
        <taxon>Bacteria</taxon>
        <taxon>Pseudomonadati</taxon>
        <taxon>Pseudomonadota</taxon>
        <taxon>Gammaproteobacteria</taxon>
        <taxon>Thiotrichales</taxon>
        <taxon>Thiotrichaceae</taxon>
        <taxon>Venteria</taxon>
    </lineage>
</organism>
<keyword evidence="3" id="KW-1003">Cell membrane</keyword>
<evidence type="ECO:0000256" key="7">
    <source>
        <dbReference type="RuleBase" id="RU363032"/>
    </source>
</evidence>
<dbReference type="InterPro" id="IPR045621">
    <property type="entry name" value="BPD_transp_1_N"/>
</dbReference>
<comment type="subcellular location">
    <subcellularLocation>
        <location evidence="1 7">Cell membrane</location>
        <topology evidence="1 7">Multi-pass membrane protein</topology>
    </subcellularLocation>
</comment>
<dbReference type="PANTHER" id="PTHR30465">
    <property type="entry name" value="INNER MEMBRANE ABC TRANSPORTER"/>
    <property type="match status" value="1"/>
</dbReference>
<keyword evidence="4 7" id="KW-0812">Transmembrane</keyword>
<sequence length="343" mass="38879">MTDLKIKYNFDLLTLKFNDLKLGIMFSYFLKNIFQRLLLLFVVSILAHAVVHLAPGQPSEVDPHNPRMQAEDIQRIRDAFHLDAPLHLQYYYWMSDLLSGELKSFKDSQPVLPKIRERFLNSLPLFILATVLIWTLSFPVGIHAALHRGSLYDRSSTLIAWLLISIPGFFLAYLLILWVVQTVALPVLGMRTFGMEQAGLWAQNMDKIWHLTLPALLSAAAGIAVLSRYVRAQMLETLNQDYVRTARAKGLDEHDVVYHHALRNALLPFITMFGLMLPGLIGGSVIIEQIFAWPGIGRLSYEAIMARDFPVILTINFFAAVLTLAGTFLSDMLYALADPRIRL</sequence>
<dbReference type="GO" id="GO:0055085">
    <property type="term" value="P:transmembrane transport"/>
    <property type="evidence" value="ECO:0007669"/>
    <property type="project" value="InterPro"/>
</dbReference>
<evidence type="ECO:0000313" key="10">
    <source>
        <dbReference type="Proteomes" id="UP000236724"/>
    </source>
</evidence>
<dbReference type="Gene3D" id="1.10.3720.10">
    <property type="entry name" value="MetI-like"/>
    <property type="match status" value="1"/>
</dbReference>
<feature type="transmembrane region" description="Helical" evidence="7">
    <location>
        <begin position="123"/>
        <end position="146"/>
    </location>
</feature>
<dbReference type="SUPFAM" id="SSF161098">
    <property type="entry name" value="MetI-like"/>
    <property type="match status" value="1"/>
</dbReference>
<accession>A0A1H6FBG1</accession>
<protein>
    <submittedName>
        <fullName evidence="9">Glutathione transport system permease protein GsiC</fullName>
    </submittedName>
</protein>
<feature type="transmembrane region" description="Helical" evidence="7">
    <location>
        <begin position="311"/>
        <end position="337"/>
    </location>
</feature>
<dbReference type="InterPro" id="IPR035906">
    <property type="entry name" value="MetI-like_sf"/>
</dbReference>
<evidence type="ECO:0000256" key="4">
    <source>
        <dbReference type="ARBA" id="ARBA00022692"/>
    </source>
</evidence>
<dbReference type="Pfam" id="PF00528">
    <property type="entry name" value="BPD_transp_1"/>
    <property type="match status" value="1"/>
</dbReference>
<dbReference type="EMBL" id="FMSV02000531">
    <property type="protein sequence ID" value="SEH07440.1"/>
    <property type="molecule type" value="Genomic_DNA"/>
</dbReference>
<proteinExistence type="inferred from homology"/>
<feature type="transmembrane region" description="Helical" evidence="7">
    <location>
        <begin position="158"/>
        <end position="188"/>
    </location>
</feature>
<evidence type="ECO:0000256" key="3">
    <source>
        <dbReference type="ARBA" id="ARBA00022475"/>
    </source>
</evidence>
<feature type="transmembrane region" description="Helical" evidence="7">
    <location>
        <begin position="37"/>
        <end position="55"/>
    </location>
</feature>
<dbReference type="AlphaFoldDB" id="A0A1H6FBG1"/>
<dbReference type="InterPro" id="IPR000515">
    <property type="entry name" value="MetI-like"/>
</dbReference>